<name>A0A0P1E573_9RHOB</name>
<keyword evidence="2" id="KW-1185">Reference proteome</keyword>
<dbReference type="Proteomes" id="UP000050786">
    <property type="component" value="Unassembled WGS sequence"/>
</dbReference>
<proteinExistence type="predicted"/>
<dbReference type="AlphaFoldDB" id="A0A0P1E573"/>
<protein>
    <submittedName>
        <fullName evidence="1">Uncharacterized protein</fullName>
    </submittedName>
</protein>
<sequence length="102" mass="11572">MTDINLLELAFPDQISRIRVMRKNHRGFEALCGDFELLSTELERARKVNEQTSPCLIDPVTESLDGLAEEIAEHLSRFTNSEIVPKAISEVVLIFTQARTKD</sequence>
<accession>A0A0P1E573</accession>
<dbReference type="EMBL" id="CYPS01000040">
    <property type="protein sequence ID" value="CUH43707.1"/>
    <property type="molecule type" value="Genomic_DNA"/>
</dbReference>
<evidence type="ECO:0000313" key="2">
    <source>
        <dbReference type="Proteomes" id="UP000050786"/>
    </source>
</evidence>
<reference evidence="2" key="1">
    <citation type="submission" date="2015-09" db="EMBL/GenBank/DDBJ databases">
        <authorList>
            <person name="Rodrigo-Torres L."/>
            <person name="Arahal D.R."/>
        </authorList>
    </citation>
    <scope>NUCLEOTIDE SEQUENCE [LARGE SCALE GENOMIC DNA]</scope>
    <source>
        <strain evidence="2">CECT 4293</strain>
    </source>
</reference>
<organism evidence="1 2">
    <name type="scientific">Ruegeria atlantica</name>
    <dbReference type="NCBI Taxonomy" id="81569"/>
    <lineage>
        <taxon>Bacteria</taxon>
        <taxon>Pseudomonadati</taxon>
        <taxon>Pseudomonadota</taxon>
        <taxon>Alphaproteobacteria</taxon>
        <taxon>Rhodobacterales</taxon>
        <taxon>Roseobacteraceae</taxon>
        <taxon>Ruegeria</taxon>
    </lineage>
</organism>
<dbReference type="RefSeq" id="WP_058273736.1">
    <property type="nucleotide sequence ID" value="NZ_CYPS01000040.1"/>
</dbReference>
<evidence type="ECO:0000313" key="1">
    <source>
        <dbReference type="EMBL" id="CUH43707.1"/>
    </source>
</evidence>
<gene>
    <name evidence="1" type="ORF">RUM4293_02602</name>
</gene>